<evidence type="ECO:0000313" key="2">
    <source>
        <dbReference type="Proteomes" id="UP000244335"/>
    </source>
</evidence>
<proteinExistence type="predicted"/>
<comment type="caution">
    <text evidence="1">The sequence shown here is derived from an EMBL/GenBank/DDBJ whole genome shotgun (WGS) entry which is preliminary data.</text>
</comment>
<evidence type="ECO:0000313" key="1">
    <source>
        <dbReference type="EMBL" id="PVE50210.1"/>
    </source>
</evidence>
<protein>
    <submittedName>
        <fullName evidence="1">Uncharacterized protein</fullName>
    </submittedName>
</protein>
<dbReference type="Proteomes" id="UP000244335">
    <property type="component" value="Unassembled WGS sequence"/>
</dbReference>
<name>A0AA92BZB1_RHIRH</name>
<dbReference type="EMBL" id="QDFR01000013">
    <property type="protein sequence ID" value="PVE50210.1"/>
    <property type="molecule type" value="Genomic_DNA"/>
</dbReference>
<dbReference type="AlphaFoldDB" id="A0AA92BZB1"/>
<accession>A0AA92BZB1</accession>
<reference evidence="1 2" key="1">
    <citation type="submission" date="2018-04" db="EMBL/GenBank/DDBJ databases">
        <authorList>
            <person name="Hagen T."/>
        </authorList>
    </citation>
    <scope>NUCLEOTIDE SEQUENCE [LARGE SCALE GENOMIC DNA]</scope>
    <source>
        <strain evidence="1 2">TPD7009</strain>
    </source>
</reference>
<sequence length="379" mass="42714">MGAPIIQTGPHCHLIMEPDAFYTHLFSLLGIRSQRLRWHFWYGASTVKFIEKPGKGPGWLTLEGELINVFGLPRSRMDSFNVCGERGPYRFTLRPHGDDKRVNLMAERLKLILPELQYRSAADAIKAGNDSLWKTFFPPDIRLVQLDDIDVAELVADHFEDPDSWLCRRFIEGGIACEMLQIAAELNQGPWAGWIRCTTDLFWRLENGRLYPLRLNDGVLVTEGKSSAELRFTPAALSESLRLRQIVPSLLLSFIVMSILPGTRVLGGCRQTVYYPLMRYVFACALERAGERELLASLRKDVLPGMWGHRVLRPADGRPFAALNEVGSAAALLSEFGERSLERACGDLTCFTSDPIWGQIGRHVALGDTLLDSVEWQWA</sequence>
<gene>
    <name evidence="1" type="ORF">DC430_22480</name>
</gene>
<organism evidence="1 2">
    <name type="scientific">Rhizobium rhizogenes</name>
    <name type="common">Agrobacterium rhizogenes</name>
    <dbReference type="NCBI Taxonomy" id="359"/>
    <lineage>
        <taxon>Bacteria</taxon>
        <taxon>Pseudomonadati</taxon>
        <taxon>Pseudomonadota</taxon>
        <taxon>Alphaproteobacteria</taxon>
        <taxon>Hyphomicrobiales</taxon>
        <taxon>Rhizobiaceae</taxon>
        <taxon>Rhizobium/Agrobacterium group</taxon>
        <taxon>Rhizobium</taxon>
    </lineage>
</organism>